<dbReference type="Proteomes" id="UP001633002">
    <property type="component" value="Unassembled WGS sequence"/>
</dbReference>
<gene>
    <name evidence="8" type="ORF">R1sor_012154</name>
</gene>
<evidence type="ECO:0000256" key="1">
    <source>
        <dbReference type="ARBA" id="ARBA00022448"/>
    </source>
</evidence>
<evidence type="ECO:0000313" key="9">
    <source>
        <dbReference type="Proteomes" id="UP001633002"/>
    </source>
</evidence>
<name>A0ABD3I3B2_9MARC</name>
<dbReference type="Gene3D" id="1.20.1560.10">
    <property type="entry name" value="ABC transporter type 1, transmembrane domain"/>
    <property type="match status" value="1"/>
</dbReference>
<feature type="region of interest" description="Disordered" evidence="5">
    <location>
        <begin position="163"/>
        <end position="187"/>
    </location>
</feature>
<dbReference type="InterPro" id="IPR011527">
    <property type="entry name" value="ABC1_TM_dom"/>
</dbReference>
<evidence type="ECO:0000256" key="4">
    <source>
        <dbReference type="ARBA" id="ARBA00023136"/>
    </source>
</evidence>
<dbReference type="InterPro" id="IPR036640">
    <property type="entry name" value="ABC1_TM_sf"/>
</dbReference>
<dbReference type="PANTHER" id="PTHR11384:SF59">
    <property type="entry name" value="LYSOSOMAL COBALAMIN TRANSPORTER ABCD4"/>
    <property type="match status" value="1"/>
</dbReference>
<keyword evidence="4" id="KW-0472">Membrane</keyword>
<keyword evidence="9" id="KW-1185">Reference proteome</keyword>
<evidence type="ECO:0000256" key="6">
    <source>
        <dbReference type="SAM" id="SignalP"/>
    </source>
</evidence>
<reference evidence="8 9" key="1">
    <citation type="submission" date="2024-09" db="EMBL/GenBank/DDBJ databases">
        <title>Chromosome-scale assembly of Riccia sorocarpa.</title>
        <authorList>
            <person name="Paukszto L."/>
        </authorList>
    </citation>
    <scope>NUCLEOTIDE SEQUENCE [LARGE SCALE GENOMIC DNA]</scope>
    <source>
        <strain evidence="8">LP-2024</strain>
        <tissue evidence="8">Aerial parts of the thallus</tissue>
    </source>
</reference>
<keyword evidence="3" id="KW-1133">Transmembrane helix</keyword>
<keyword evidence="1" id="KW-0813">Transport</keyword>
<evidence type="ECO:0000256" key="3">
    <source>
        <dbReference type="ARBA" id="ARBA00022989"/>
    </source>
</evidence>
<keyword evidence="2" id="KW-0812">Transmembrane</keyword>
<sequence>MTKGLTVLSVRFLVAKGLVGLNFIQEKLEADFRYHLVRVRENAESIAFYGGEKSEIRLLQRCFHQSLDNLYVRIFLCWLEEGDEGLLPLYYIAYTSKLVKVSSTLNFFTNGYRYFIQLLPAAVVAPLYFRGQIDFGVINQSFSAFDHILGDLSIAGKGEGERSVEEEGTCRKRGGGKIGGGGVPGGF</sequence>
<evidence type="ECO:0000259" key="7">
    <source>
        <dbReference type="Pfam" id="PF06472"/>
    </source>
</evidence>
<evidence type="ECO:0000256" key="2">
    <source>
        <dbReference type="ARBA" id="ARBA00022692"/>
    </source>
</evidence>
<organism evidence="8 9">
    <name type="scientific">Riccia sorocarpa</name>
    <dbReference type="NCBI Taxonomy" id="122646"/>
    <lineage>
        <taxon>Eukaryota</taxon>
        <taxon>Viridiplantae</taxon>
        <taxon>Streptophyta</taxon>
        <taxon>Embryophyta</taxon>
        <taxon>Marchantiophyta</taxon>
        <taxon>Marchantiopsida</taxon>
        <taxon>Marchantiidae</taxon>
        <taxon>Marchantiales</taxon>
        <taxon>Ricciaceae</taxon>
        <taxon>Riccia</taxon>
    </lineage>
</organism>
<dbReference type="Pfam" id="PF06472">
    <property type="entry name" value="ABC_membrane_2"/>
    <property type="match status" value="1"/>
</dbReference>
<evidence type="ECO:0000256" key="5">
    <source>
        <dbReference type="SAM" id="MobiDB-lite"/>
    </source>
</evidence>
<evidence type="ECO:0000313" key="8">
    <source>
        <dbReference type="EMBL" id="KAL3698078.1"/>
    </source>
</evidence>
<protein>
    <recommendedName>
        <fullName evidence="7">ABC transmembrane type-1 domain-containing protein</fullName>
    </recommendedName>
</protein>
<accession>A0ABD3I3B2</accession>
<dbReference type="EMBL" id="JBJQOH010000002">
    <property type="protein sequence ID" value="KAL3698078.1"/>
    <property type="molecule type" value="Genomic_DNA"/>
</dbReference>
<feature type="chain" id="PRO_5044754234" description="ABC transmembrane type-1 domain-containing protein" evidence="6">
    <location>
        <begin position="18"/>
        <end position="187"/>
    </location>
</feature>
<dbReference type="AlphaFoldDB" id="A0ABD3I3B2"/>
<keyword evidence="6" id="KW-0732">Signal</keyword>
<feature type="signal peptide" evidence="6">
    <location>
        <begin position="1"/>
        <end position="17"/>
    </location>
</feature>
<dbReference type="PANTHER" id="PTHR11384">
    <property type="entry name" value="ATP-BINDING CASSETTE, SUB-FAMILY D MEMBER"/>
    <property type="match status" value="1"/>
</dbReference>
<feature type="domain" description="ABC transmembrane type-1" evidence="7">
    <location>
        <begin position="10"/>
        <end position="70"/>
    </location>
</feature>
<comment type="caution">
    <text evidence="8">The sequence shown here is derived from an EMBL/GenBank/DDBJ whole genome shotgun (WGS) entry which is preliminary data.</text>
</comment>
<feature type="compositionally biased region" description="Gly residues" evidence="5">
    <location>
        <begin position="176"/>
        <end position="187"/>
    </location>
</feature>
<proteinExistence type="predicted"/>
<dbReference type="InterPro" id="IPR050835">
    <property type="entry name" value="ABC_transporter_sub-D"/>
</dbReference>